<evidence type="ECO:0000313" key="1">
    <source>
        <dbReference type="EMBL" id="QMP84318.1"/>
    </source>
</evidence>
<dbReference type="Proteomes" id="UP000515922">
    <property type="component" value="Segment"/>
</dbReference>
<evidence type="ECO:0000313" key="2">
    <source>
        <dbReference type="Proteomes" id="UP000515922"/>
    </source>
</evidence>
<reference evidence="1 2" key="1">
    <citation type="submission" date="2020-07" db="EMBL/GenBank/DDBJ databases">
        <title>Streptomyces phage Genome sequencing and assembly.</title>
        <authorList>
            <person name="Sharma V."/>
            <person name="Hardy A."/>
            <person name="Frunzke J."/>
        </authorList>
    </citation>
    <scope>NUCLEOTIDE SEQUENCE [LARGE SCALE GENOMIC DNA]</scope>
</reference>
<accession>A0A7G4AWC8</accession>
<proteinExistence type="predicted"/>
<name>A0A7G4AWC8_9CAUD</name>
<keyword evidence="2" id="KW-1185">Reference proteome</keyword>
<organism evidence="1 2">
    <name type="scientific">Streptomyces phage Coruscant</name>
    <dbReference type="NCBI Taxonomy" id="2739834"/>
    <lineage>
        <taxon>Viruses</taxon>
        <taxon>Duplodnaviria</taxon>
        <taxon>Heunggongvirae</taxon>
        <taxon>Uroviricota</taxon>
        <taxon>Caudoviricetes</taxon>
        <taxon>Stanwilliamsviridae</taxon>
        <taxon>Boydwoodruffvirinae</taxon>
        <taxon>Coruscantvirus</taxon>
        <taxon>Coruscantvirus coruscant</taxon>
    </lineage>
</organism>
<sequence length="71" mass="8576">MILNPKLKIVGKDVIELYKLGRNASEHRRNEVQLWWAQKKYDGFKYDLTTDEGFAAYKEVVEHMKEMYRRP</sequence>
<dbReference type="EMBL" id="MT711976">
    <property type="protein sequence ID" value="QMP84318.1"/>
    <property type="molecule type" value="Genomic_DNA"/>
</dbReference>
<gene>
    <name evidence="1" type="ORF">HUN41_00228</name>
</gene>
<protein>
    <submittedName>
        <fullName evidence="1">Uncharacterized protein</fullName>
    </submittedName>
</protein>